<evidence type="ECO:0000256" key="1">
    <source>
        <dbReference type="SAM" id="Phobius"/>
    </source>
</evidence>
<accession>A0A6J8CE30</accession>
<dbReference type="SMART" id="SM00241">
    <property type="entry name" value="ZP"/>
    <property type="match status" value="1"/>
</dbReference>
<dbReference type="EMBL" id="CACVKT020005203">
    <property type="protein sequence ID" value="CAC5393489.1"/>
    <property type="molecule type" value="Genomic_DNA"/>
</dbReference>
<evidence type="ECO:0000256" key="2">
    <source>
        <dbReference type="SAM" id="SignalP"/>
    </source>
</evidence>
<organism evidence="4 5">
    <name type="scientific">Mytilus coruscus</name>
    <name type="common">Sea mussel</name>
    <dbReference type="NCBI Taxonomy" id="42192"/>
    <lineage>
        <taxon>Eukaryota</taxon>
        <taxon>Metazoa</taxon>
        <taxon>Spiralia</taxon>
        <taxon>Lophotrochozoa</taxon>
        <taxon>Mollusca</taxon>
        <taxon>Bivalvia</taxon>
        <taxon>Autobranchia</taxon>
        <taxon>Pteriomorphia</taxon>
        <taxon>Mytilida</taxon>
        <taxon>Mytiloidea</taxon>
        <taxon>Mytilidae</taxon>
        <taxon>Mytilinae</taxon>
        <taxon>Mytilus</taxon>
    </lineage>
</organism>
<dbReference type="InterPro" id="IPR001507">
    <property type="entry name" value="ZP_dom"/>
</dbReference>
<name>A0A6J8CE30_MYTCO</name>
<feature type="signal peptide" evidence="2">
    <location>
        <begin position="1"/>
        <end position="19"/>
    </location>
</feature>
<keyword evidence="1" id="KW-1133">Transmembrane helix</keyword>
<protein>
    <recommendedName>
        <fullName evidence="3">ZP domain-containing protein</fullName>
    </recommendedName>
</protein>
<dbReference type="AlphaFoldDB" id="A0A6J8CE30"/>
<keyword evidence="1" id="KW-0812">Transmembrane</keyword>
<reference evidence="4 5" key="1">
    <citation type="submission" date="2020-06" db="EMBL/GenBank/DDBJ databases">
        <authorList>
            <person name="Li R."/>
            <person name="Bekaert M."/>
        </authorList>
    </citation>
    <scope>NUCLEOTIDE SEQUENCE [LARGE SCALE GENOMIC DNA]</scope>
    <source>
        <strain evidence="5">wild</strain>
    </source>
</reference>
<dbReference type="Proteomes" id="UP000507470">
    <property type="component" value="Unassembled WGS sequence"/>
</dbReference>
<dbReference type="OrthoDB" id="6407830at2759"/>
<evidence type="ECO:0000259" key="3">
    <source>
        <dbReference type="SMART" id="SM00241"/>
    </source>
</evidence>
<gene>
    <name evidence="4" type="ORF">MCOR_28351</name>
</gene>
<keyword evidence="2" id="KW-0732">Signal</keyword>
<feature type="transmembrane region" description="Helical" evidence="1">
    <location>
        <begin position="314"/>
        <end position="338"/>
    </location>
</feature>
<keyword evidence="5" id="KW-1185">Reference proteome</keyword>
<feature type="domain" description="ZP" evidence="3">
    <location>
        <begin position="29"/>
        <end position="250"/>
    </location>
</feature>
<evidence type="ECO:0000313" key="5">
    <source>
        <dbReference type="Proteomes" id="UP000507470"/>
    </source>
</evidence>
<keyword evidence="1" id="KW-0472">Membrane</keyword>
<proteinExistence type="predicted"/>
<feature type="chain" id="PRO_5026869118" description="ZP domain-containing protein" evidence="2">
    <location>
        <begin position="20"/>
        <end position="360"/>
    </location>
</feature>
<evidence type="ECO:0000313" key="4">
    <source>
        <dbReference type="EMBL" id="CAC5393489.1"/>
    </source>
</evidence>
<sequence>MEIYIILVVLLLASSGSLAQFNPSLTVDSCTKSSLKLTLNDAAQDGIIYIQGQGAACKQLTASGSNSHEFNFGACGIAWESSFKVIVQRKQLYQTGDDKQIPIMCLADLTDISLSGDVNNLDKDDDVGQNLTVKPTAFMKLYSDGVDVTGGNVKLTDMLTLTMELDADYLQDFDIKAKYCTASTIPITENTCATDTELFPEFSKPAQGYLSATFGAFRTTDLNGGSVPMTFTCSLQVCLGSCSVTTCSNGANGWGRKRRDVMDVIVSGSLRQKRGADDQSPFDDINVGSTLRIIANDVVIEDGDDNGEVCIDKWPMILGLLALIIAFLSSAGAVIYLYRKLSAKSPKSTDLHAFSEKCGY</sequence>